<gene>
    <name evidence="6" type="ORF">GB881_06650</name>
</gene>
<evidence type="ECO:0000256" key="4">
    <source>
        <dbReference type="ARBA" id="ARBA00023033"/>
    </source>
</evidence>
<dbReference type="Gene3D" id="3.20.20.30">
    <property type="entry name" value="Luciferase-like domain"/>
    <property type="match status" value="1"/>
</dbReference>
<sequence>MRFGLFLPQGWRFDLVGIDESQHWPTISNLARRVDGQDLWESVWVYDHFHTTPVPSEEATHEAWSLMAALAASTDRVRLGQMCTCMAYRNPMYLAKVAATVDHISGGRLEMGIGAGWYEHEWRAYGYGFPRAGVRLKMLEEGVQIFQQAWRDGVATFHGEHYDVDGAICRPLPLQPGGVPLWIAGGGEKVTLRIAAEHARYTNFDGTLEGFTRKSALLREHCEAVGADFDQITRTSNYNVMLGASEAEVAQKFEAHAARLSSHMDSDKVEKQLRGFRDMPAFGTPEQVVEKLTALREQGLAYGIFYFPDAAYTTETIALFEREVMPALAG</sequence>
<dbReference type="InterPro" id="IPR019952">
    <property type="entry name" value="F420_OxRdatse_Rv1855c_pred"/>
</dbReference>
<protein>
    <submittedName>
        <fullName evidence="6">TIGR03560 family F420-dependent LLM class oxidoreductase</fullName>
    </submittedName>
</protein>
<keyword evidence="3" id="KW-0560">Oxidoreductase</keyword>
<evidence type="ECO:0000259" key="5">
    <source>
        <dbReference type="Pfam" id="PF00296"/>
    </source>
</evidence>
<dbReference type="PANTHER" id="PTHR42847:SF8">
    <property type="entry name" value="CONSERVED PROTEIN"/>
    <property type="match status" value="1"/>
</dbReference>
<comment type="caution">
    <text evidence="6">The sequence shown here is derived from an EMBL/GenBank/DDBJ whole genome shotgun (WGS) entry which is preliminary data.</text>
</comment>
<proteinExistence type="predicted"/>
<keyword evidence="2" id="KW-0288">FMN</keyword>
<reference evidence="6 7" key="1">
    <citation type="submission" date="2019-10" db="EMBL/GenBank/DDBJ databases">
        <title>Georgenia wutianyii sp. nov. and Georgenia yuyongxinii sp. nov. isolated from plateau pika (Ochotona curzoniae) in the Qinghai-Tibet plateau of China.</title>
        <authorList>
            <person name="Tian Z."/>
        </authorList>
    </citation>
    <scope>NUCLEOTIDE SEQUENCE [LARGE SCALE GENOMIC DNA]</scope>
    <source>
        <strain evidence="6 7">JCM 19765</strain>
    </source>
</reference>
<dbReference type="InterPro" id="IPR050172">
    <property type="entry name" value="SsuD_RutA_monooxygenase"/>
</dbReference>
<dbReference type="InterPro" id="IPR036661">
    <property type="entry name" value="Luciferase-like_sf"/>
</dbReference>
<dbReference type="InterPro" id="IPR011251">
    <property type="entry name" value="Luciferase-like_dom"/>
</dbReference>
<dbReference type="Proteomes" id="UP000437709">
    <property type="component" value="Unassembled WGS sequence"/>
</dbReference>
<evidence type="ECO:0000256" key="2">
    <source>
        <dbReference type="ARBA" id="ARBA00022643"/>
    </source>
</evidence>
<dbReference type="NCBIfam" id="TIGR03560">
    <property type="entry name" value="F420_Rv1855c"/>
    <property type="match status" value="1"/>
</dbReference>
<dbReference type="RefSeq" id="WP_152195678.1">
    <property type="nucleotide sequence ID" value="NZ_VUKD01000003.1"/>
</dbReference>
<dbReference type="OrthoDB" id="143323at2"/>
<evidence type="ECO:0000313" key="6">
    <source>
        <dbReference type="EMBL" id="MPV36739.1"/>
    </source>
</evidence>
<keyword evidence="1" id="KW-0285">Flavoprotein</keyword>
<dbReference type="Pfam" id="PF00296">
    <property type="entry name" value="Bac_luciferase"/>
    <property type="match status" value="1"/>
</dbReference>
<feature type="domain" description="Luciferase-like" evidence="5">
    <location>
        <begin position="22"/>
        <end position="300"/>
    </location>
</feature>
<keyword evidence="7" id="KW-1185">Reference proteome</keyword>
<dbReference type="PANTHER" id="PTHR42847">
    <property type="entry name" value="ALKANESULFONATE MONOOXYGENASE"/>
    <property type="match status" value="1"/>
</dbReference>
<dbReference type="SUPFAM" id="SSF51679">
    <property type="entry name" value="Bacterial luciferase-like"/>
    <property type="match status" value="1"/>
</dbReference>
<keyword evidence="4" id="KW-0503">Monooxygenase</keyword>
<dbReference type="GO" id="GO:0008726">
    <property type="term" value="F:alkanesulfonate monooxygenase activity"/>
    <property type="evidence" value="ECO:0007669"/>
    <property type="project" value="TreeGrafter"/>
</dbReference>
<evidence type="ECO:0000256" key="1">
    <source>
        <dbReference type="ARBA" id="ARBA00022630"/>
    </source>
</evidence>
<evidence type="ECO:0000313" key="7">
    <source>
        <dbReference type="Proteomes" id="UP000437709"/>
    </source>
</evidence>
<dbReference type="GO" id="GO:0046306">
    <property type="term" value="P:alkanesulfonate catabolic process"/>
    <property type="evidence" value="ECO:0007669"/>
    <property type="project" value="TreeGrafter"/>
</dbReference>
<organism evidence="6 7">
    <name type="scientific">Georgenia subflava</name>
    <dbReference type="NCBI Taxonomy" id="1622177"/>
    <lineage>
        <taxon>Bacteria</taxon>
        <taxon>Bacillati</taxon>
        <taxon>Actinomycetota</taxon>
        <taxon>Actinomycetes</taxon>
        <taxon>Micrococcales</taxon>
        <taxon>Bogoriellaceae</taxon>
        <taxon>Georgenia</taxon>
    </lineage>
</organism>
<dbReference type="EMBL" id="WHPC01000018">
    <property type="protein sequence ID" value="MPV36739.1"/>
    <property type="molecule type" value="Genomic_DNA"/>
</dbReference>
<dbReference type="AlphaFoldDB" id="A0A6N7EF54"/>
<name>A0A6N7EF54_9MICO</name>
<evidence type="ECO:0000256" key="3">
    <source>
        <dbReference type="ARBA" id="ARBA00023002"/>
    </source>
</evidence>
<accession>A0A6N7EF54</accession>